<comment type="caution">
    <text evidence="9">The sequence shown here is derived from an EMBL/GenBank/DDBJ whole genome shotgun (WGS) entry which is preliminary data.</text>
</comment>
<dbReference type="InterPro" id="IPR000700">
    <property type="entry name" value="PAS-assoc_C"/>
</dbReference>
<accession>A0A498GYK3</accession>
<dbReference type="Pfam" id="PF00989">
    <property type="entry name" value="PAS"/>
    <property type="match status" value="2"/>
</dbReference>
<dbReference type="RefSeq" id="WP_128694704.1">
    <property type="nucleotide sequence ID" value="NZ_LHQS01000003.1"/>
</dbReference>
<keyword evidence="10" id="KW-1185">Reference proteome</keyword>
<feature type="coiled-coil region" evidence="6">
    <location>
        <begin position="308"/>
        <end position="339"/>
    </location>
</feature>
<evidence type="ECO:0000256" key="6">
    <source>
        <dbReference type="SAM" id="Coils"/>
    </source>
</evidence>
<evidence type="ECO:0000259" key="7">
    <source>
        <dbReference type="PROSITE" id="PS50112"/>
    </source>
</evidence>
<dbReference type="PROSITE" id="PS50112">
    <property type="entry name" value="PAS"/>
    <property type="match status" value="6"/>
</dbReference>
<evidence type="ECO:0000256" key="4">
    <source>
        <dbReference type="ARBA" id="ARBA00022679"/>
    </source>
</evidence>
<evidence type="ECO:0000256" key="3">
    <source>
        <dbReference type="ARBA" id="ARBA00022553"/>
    </source>
</evidence>
<feature type="coiled-coil region" evidence="6">
    <location>
        <begin position="966"/>
        <end position="1000"/>
    </location>
</feature>
<evidence type="ECO:0000313" key="9">
    <source>
        <dbReference type="EMBL" id="RXE55503.1"/>
    </source>
</evidence>
<keyword evidence="6" id="KW-0175">Coiled coil</keyword>
<dbReference type="PANTHER" id="PTHR43304:SF1">
    <property type="entry name" value="PAC DOMAIN-CONTAINING PROTEIN"/>
    <property type="match status" value="1"/>
</dbReference>
<dbReference type="OrthoDB" id="108583at2157"/>
<dbReference type="InterPro" id="IPR035965">
    <property type="entry name" value="PAS-like_dom_sf"/>
</dbReference>
<feature type="domain" description="PAC" evidence="8">
    <location>
        <begin position="1064"/>
        <end position="1114"/>
    </location>
</feature>
<evidence type="ECO:0000313" key="10">
    <source>
        <dbReference type="Proteomes" id="UP000290932"/>
    </source>
</evidence>
<keyword evidence="4" id="KW-0808">Transferase</keyword>
<keyword evidence="3" id="KW-0597">Phosphoprotein</keyword>
<dbReference type="Pfam" id="PF08447">
    <property type="entry name" value="PAS_3"/>
    <property type="match status" value="1"/>
</dbReference>
<feature type="domain" description="PAS" evidence="7">
    <location>
        <begin position="190"/>
        <end position="262"/>
    </location>
</feature>
<dbReference type="EMBL" id="LHQS01000003">
    <property type="protein sequence ID" value="RXE55503.1"/>
    <property type="molecule type" value="Genomic_DNA"/>
</dbReference>
<sequence length="1231" mass="140047">MRSEQQVLNRIKEILKDEPKGMSITEISAKINLNRNSVAKYINMLQISGQVEMQTRAAAKIFYLARRLPIAEIVSVSSDAVILVDEALHVVQTNDAVLTLLNLTHEDSKSQSVLDLITPIEGLEGALAHLKQALAGEKTETEITLQADKEDCCFRVQFIPILFEDGANGVALVFADISGQQKMEKALEESDERYRDLYENSPIANFSISTDGRIRRCNRHAAEMLGYTVEELVGRPVFELYADAPEGKTRAREVFERFLQSRAIHDEELLMRKADGSPLWVYLTMNAVRDAQGNLVESRSTVVDITERKNAERELEKYRAHLEELVAERTADLQRSEERLRMALEGANDGLWDWEVDTGKAYLSPRYYTMLGYEPGEFPPSYEAWESRVHPDDLAAALQNLNDHTAGKNPQYETTFRMRARSGEYRWILSRGRVTERDDEGRAQRIVGTHTDITDQKQAEEELRRAEEEKQQILDSAVELFGYYDTDLRVLWCNQATADSVGLAKDELIGRHCYEVRHQRGEPCEGCPLMRVLETGEAHDAEIETPDGRTMFIRGQPIFDEEGNITSLMKFSYDITKRKQTEEALQAANAYNRSLIEASLDPLVTINPEGRITDVNTATEAVTGYSRDALIGTDFSDYYTDPAMARAGYLQVFEDGQVRDYPLEIKHRDGTATPVLYNATVYRDEQGNIAGVFAAARDVTEQQRMQQKLQENEAQLAEREHLLNKIFEILPIGVWLADREGRLIMGNPAGKRIWGAEPLVPPEEYGVFRARRLPSGEAVAADDWALVHTIKQGVTVADEILEIDAFDGKKRIIVNYTTPIIGEDGGIEGAVIVNHDITDRWLAERALQESEESYRTIIETASEGIWEQDSQHITLRVNPTMAAMLGYHVDEMIGRPVQEFLFEEDIRELRTALQAQRQEGLRGMYECRLKHKDGTARWVLVSATPKRDKDGTLAGSFAMFTDITERKRAEDALRQHTEDLARLNRQLAESRKQYRCLVEHAPDMIAIHDGDQYIYVNPAGMQLLHVEDPADIIGKSVMIFLHHDYRDVVRTRIEQMKQMAVKVPVIEEKLLTLDGKIVDVEVAAHPFSSQGKRLIHLIARDISQRKRAEDALRESEERFRYITEHSPDIIYMLDREGRFTYVSPSTERITGYTQEEMLEQSFMDYIPESEVPKAYRAQKKVLEGEELLQLQLHFIRKNGEAVPLECNVSPAYKNGIVVGSQGIARDITRRE</sequence>
<feature type="domain" description="PAS" evidence="7">
    <location>
        <begin position="336"/>
        <end position="408"/>
    </location>
</feature>
<dbReference type="AlphaFoldDB" id="A0A498GYK3"/>
<comment type="catalytic activity">
    <reaction evidence="1">
        <text>ATP + protein L-histidine = ADP + protein N-phospho-L-histidine.</text>
        <dbReference type="EC" id="2.7.13.3"/>
    </reaction>
</comment>
<dbReference type="Proteomes" id="UP000290932">
    <property type="component" value="Unassembled WGS sequence"/>
</dbReference>
<organism evidence="9 10">
    <name type="scientific">Methanoculleus taiwanensis</name>
    <dbReference type="NCBI Taxonomy" id="1550565"/>
    <lineage>
        <taxon>Archaea</taxon>
        <taxon>Methanobacteriati</taxon>
        <taxon>Methanobacteriota</taxon>
        <taxon>Stenosarchaea group</taxon>
        <taxon>Methanomicrobia</taxon>
        <taxon>Methanomicrobiales</taxon>
        <taxon>Methanomicrobiaceae</taxon>
        <taxon>Methanoculleus</taxon>
    </lineage>
</organism>
<proteinExistence type="predicted"/>
<evidence type="ECO:0000259" key="8">
    <source>
        <dbReference type="PROSITE" id="PS50113"/>
    </source>
</evidence>
<dbReference type="InterPro" id="IPR013656">
    <property type="entry name" value="PAS_4"/>
</dbReference>
<dbReference type="PANTHER" id="PTHR43304">
    <property type="entry name" value="PHYTOCHROME-LIKE PROTEIN CPH1"/>
    <property type="match status" value="1"/>
</dbReference>
<dbReference type="InterPro" id="IPR013767">
    <property type="entry name" value="PAS_fold"/>
</dbReference>
<name>A0A498GYK3_9EURY</name>
<dbReference type="EC" id="2.7.13.3" evidence="2"/>
<evidence type="ECO:0000256" key="5">
    <source>
        <dbReference type="ARBA" id="ARBA00022777"/>
    </source>
</evidence>
<protein>
    <recommendedName>
        <fullName evidence="2">histidine kinase</fullName>
        <ecNumber evidence="2">2.7.13.3</ecNumber>
    </recommendedName>
</protein>
<dbReference type="InterPro" id="IPR013655">
    <property type="entry name" value="PAS_fold_3"/>
</dbReference>
<dbReference type="NCBIfam" id="TIGR00229">
    <property type="entry name" value="sensory_box"/>
    <property type="match status" value="7"/>
</dbReference>
<feature type="domain" description="PAC" evidence="8">
    <location>
        <begin position="659"/>
        <end position="711"/>
    </location>
</feature>
<dbReference type="Pfam" id="PF08448">
    <property type="entry name" value="PAS_4"/>
    <property type="match status" value="2"/>
</dbReference>
<feature type="domain" description="PAC" evidence="8">
    <location>
        <begin position="412"/>
        <end position="465"/>
    </location>
</feature>
<evidence type="ECO:0000256" key="1">
    <source>
        <dbReference type="ARBA" id="ARBA00000085"/>
    </source>
</evidence>
<feature type="domain" description="PAS" evidence="7">
    <location>
        <begin position="1115"/>
        <end position="1185"/>
    </location>
</feature>
<feature type="domain" description="PAC" evidence="8">
    <location>
        <begin position="923"/>
        <end position="975"/>
    </location>
</feature>
<dbReference type="SMART" id="SM00091">
    <property type="entry name" value="PAS"/>
    <property type="match status" value="9"/>
</dbReference>
<dbReference type="SUPFAM" id="SSF55785">
    <property type="entry name" value="PYP-like sensor domain (PAS domain)"/>
    <property type="match status" value="9"/>
</dbReference>
<dbReference type="CDD" id="cd00130">
    <property type="entry name" value="PAS"/>
    <property type="match status" value="8"/>
</dbReference>
<feature type="domain" description="PAS" evidence="7">
    <location>
        <begin position="850"/>
        <end position="920"/>
    </location>
</feature>
<dbReference type="GO" id="GO:0006355">
    <property type="term" value="P:regulation of DNA-templated transcription"/>
    <property type="evidence" value="ECO:0007669"/>
    <property type="project" value="InterPro"/>
</dbReference>
<feature type="domain" description="PAC" evidence="8">
    <location>
        <begin position="796"/>
        <end position="849"/>
    </location>
</feature>
<dbReference type="Pfam" id="PF13188">
    <property type="entry name" value="PAS_8"/>
    <property type="match status" value="1"/>
</dbReference>
<dbReference type="Gene3D" id="3.30.450.20">
    <property type="entry name" value="PAS domain"/>
    <property type="match status" value="9"/>
</dbReference>
<evidence type="ECO:0000256" key="2">
    <source>
        <dbReference type="ARBA" id="ARBA00012438"/>
    </source>
</evidence>
<reference evidence="9 10" key="1">
    <citation type="journal article" date="2015" name="Int. J. Syst. Evol. Microbiol.">
        <title>Methanoculleus taiwanensis sp. nov., a methanogen isolated from deep marine sediment at the deformation front area near Taiwan.</title>
        <authorList>
            <person name="Weng C.Y."/>
            <person name="Chen S.C."/>
            <person name="Lai M.C."/>
            <person name="Wu S.Y."/>
            <person name="Lin S."/>
            <person name="Yang T.F."/>
            <person name="Chen P.C."/>
        </authorList>
    </citation>
    <scope>NUCLEOTIDE SEQUENCE [LARGE SCALE GENOMIC DNA]</scope>
    <source>
        <strain evidence="9 10">CYW4</strain>
    </source>
</reference>
<dbReference type="InterPro" id="IPR001610">
    <property type="entry name" value="PAC"/>
</dbReference>
<dbReference type="Pfam" id="PF13426">
    <property type="entry name" value="PAS_9"/>
    <property type="match status" value="3"/>
</dbReference>
<dbReference type="SMART" id="SM00086">
    <property type="entry name" value="PAC"/>
    <property type="match status" value="8"/>
</dbReference>
<dbReference type="GO" id="GO:0004673">
    <property type="term" value="F:protein histidine kinase activity"/>
    <property type="evidence" value="ECO:0007669"/>
    <property type="project" value="UniProtKB-EC"/>
</dbReference>
<dbReference type="PROSITE" id="PS50113">
    <property type="entry name" value="PAC"/>
    <property type="match status" value="7"/>
</dbReference>
<feature type="domain" description="PAC" evidence="8">
    <location>
        <begin position="265"/>
        <end position="317"/>
    </location>
</feature>
<gene>
    <name evidence="9" type="ORF">ABH15_12375</name>
</gene>
<feature type="domain" description="PAC" evidence="8">
    <location>
        <begin position="537"/>
        <end position="587"/>
    </location>
</feature>
<feature type="domain" description="PAS" evidence="7">
    <location>
        <begin position="466"/>
        <end position="518"/>
    </location>
</feature>
<feature type="domain" description="PAS" evidence="7">
    <location>
        <begin position="588"/>
        <end position="632"/>
    </location>
</feature>
<dbReference type="InterPro" id="IPR000014">
    <property type="entry name" value="PAS"/>
</dbReference>
<keyword evidence="5" id="KW-0418">Kinase</keyword>
<dbReference type="InterPro" id="IPR052162">
    <property type="entry name" value="Sensor_kinase/Photoreceptor"/>
</dbReference>